<keyword evidence="3" id="KW-1185">Reference proteome</keyword>
<reference evidence="2 3" key="1">
    <citation type="journal article" date="2016" name="Mol. Biol. Evol.">
        <title>Comparative Genomics of Early-Diverging Mushroom-Forming Fungi Provides Insights into the Origins of Lignocellulose Decay Capabilities.</title>
        <authorList>
            <person name="Nagy L.G."/>
            <person name="Riley R."/>
            <person name="Tritt A."/>
            <person name="Adam C."/>
            <person name="Daum C."/>
            <person name="Floudas D."/>
            <person name="Sun H."/>
            <person name="Yadav J.S."/>
            <person name="Pangilinan J."/>
            <person name="Larsson K.H."/>
            <person name="Matsuura K."/>
            <person name="Barry K."/>
            <person name="Labutti K."/>
            <person name="Kuo R."/>
            <person name="Ohm R.A."/>
            <person name="Bhattacharya S.S."/>
            <person name="Shirouzu T."/>
            <person name="Yoshinaga Y."/>
            <person name="Martin F.M."/>
            <person name="Grigoriev I.V."/>
            <person name="Hibbett D.S."/>
        </authorList>
    </citation>
    <scope>NUCLEOTIDE SEQUENCE [LARGE SCALE GENOMIC DNA]</scope>
    <source>
        <strain evidence="2 3">HHB14362 ss-1</strain>
    </source>
</reference>
<evidence type="ECO:0000313" key="2">
    <source>
        <dbReference type="EMBL" id="KZT21851.1"/>
    </source>
</evidence>
<organism evidence="2 3">
    <name type="scientific">Neolentinus lepideus HHB14362 ss-1</name>
    <dbReference type="NCBI Taxonomy" id="1314782"/>
    <lineage>
        <taxon>Eukaryota</taxon>
        <taxon>Fungi</taxon>
        <taxon>Dikarya</taxon>
        <taxon>Basidiomycota</taxon>
        <taxon>Agaricomycotina</taxon>
        <taxon>Agaricomycetes</taxon>
        <taxon>Gloeophyllales</taxon>
        <taxon>Gloeophyllaceae</taxon>
        <taxon>Neolentinus</taxon>
    </lineage>
</organism>
<name>A0A165Q335_9AGAM</name>
<dbReference type="AlphaFoldDB" id="A0A165Q335"/>
<dbReference type="OrthoDB" id="2844016at2759"/>
<evidence type="ECO:0000313" key="3">
    <source>
        <dbReference type="Proteomes" id="UP000076761"/>
    </source>
</evidence>
<keyword evidence="1" id="KW-0732">Signal</keyword>
<feature type="chain" id="PRO_5012972361" evidence="1">
    <location>
        <begin position="16"/>
        <end position="206"/>
    </location>
</feature>
<gene>
    <name evidence="2" type="ORF">NEOLEDRAFT_1138857</name>
</gene>
<sequence>MIALLALVAAPLVSAFPSLSERQSSGSWCSGLGGAAYDVAYNFTLAALNTSLPNANTTGAPIVLNSAANGAGAGVYGLATYNTQPGTIDTYPNFTLVHGVLTANEPSAPQCAPVSSGASSGEPVGFSGNCSAPASPHQVFCSVANTDPAHGSLPILALNNHDTLFSICHQNSSTPVDILVYNATSKSDSYNFDSCYSVTVHLVGSY</sequence>
<dbReference type="Proteomes" id="UP000076761">
    <property type="component" value="Unassembled WGS sequence"/>
</dbReference>
<protein>
    <submittedName>
        <fullName evidence="2">Uncharacterized protein</fullName>
    </submittedName>
</protein>
<accession>A0A165Q335</accession>
<proteinExistence type="predicted"/>
<evidence type="ECO:0000256" key="1">
    <source>
        <dbReference type="SAM" id="SignalP"/>
    </source>
</evidence>
<dbReference type="InParanoid" id="A0A165Q335"/>
<feature type="signal peptide" evidence="1">
    <location>
        <begin position="1"/>
        <end position="15"/>
    </location>
</feature>
<dbReference type="EMBL" id="KV425602">
    <property type="protein sequence ID" value="KZT21851.1"/>
    <property type="molecule type" value="Genomic_DNA"/>
</dbReference>